<feature type="transmembrane region" description="Helical" evidence="1">
    <location>
        <begin position="110"/>
        <end position="126"/>
    </location>
</feature>
<evidence type="ECO:0000256" key="1">
    <source>
        <dbReference type="SAM" id="Phobius"/>
    </source>
</evidence>
<proteinExistence type="predicted"/>
<name>A0A0N0ZT63_CHRID</name>
<evidence type="ECO:0000313" key="3">
    <source>
        <dbReference type="Proteomes" id="UP000037953"/>
    </source>
</evidence>
<sequence length="213" mass="24285">MKFETLRTNRFNQWIIIHLRYLVGFAFLPSGMVKLMGERFTQISTDDPIGYFFEALYQSGFYWNFLGLAQVAAGILLMTQRFAMPGALMFLAILSNIWIITISLSFTGTWMITSLMMVAVLVLIVWDKHKLMPLFSYNQPSSVKAFPDPDRSWIIAGMIYVFSFVILYLLGPVGENIYIKWISAALGVLMAGTFVITGYKAYKNPDLLLKKQV</sequence>
<evidence type="ECO:0000313" key="2">
    <source>
        <dbReference type="EMBL" id="KPE49376.1"/>
    </source>
</evidence>
<reference evidence="3" key="2">
    <citation type="submission" date="2015-09" db="EMBL/GenBank/DDBJ databases">
        <title>Draft genome sequence of a multidrug-resistant Chryseobacterium indologenes isolate from Malaysia.</title>
        <authorList>
            <person name="Yu C.Y."/>
            <person name="Ang G.Y."/>
            <person name="Chan K.-G."/>
        </authorList>
    </citation>
    <scope>NUCLEOTIDE SEQUENCE [LARGE SCALE GENOMIC DNA]</scope>
    <source>
        <strain evidence="3">CI_885</strain>
    </source>
</reference>
<gene>
    <name evidence="2" type="ORF">AOB46_20570</name>
</gene>
<dbReference type="PATRIC" id="fig|253.9.peg.2094"/>
<dbReference type="RefSeq" id="WP_062702912.1">
    <property type="nucleotide sequence ID" value="NZ_LJOD01000019.1"/>
</dbReference>
<accession>A0A0N0ZT63</accession>
<dbReference type="GO" id="GO:0016020">
    <property type="term" value="C:membrane"/>
    <property type="evidence" value="ECO:0007669"/>
    <property type="project" value="UniProtKB-SubCell"/>
</dbReference>
<feature type="transmembrane region" description="Helical" evidence="1">
    <location>
        <begin position="12"/>
        <end position="32"/>
    </location>
</feature>
<dbReference type="Proteomes" id="UP000037953">
    <property type="component" value="Unassembled WGS sequence"/>
</dbReference>
<keyword evidence="1" id="KW-0812">Transmembrane</keyword>
<feature type="transmembrane region" description="Helical" evidence="1">
    <location>
        <begin position="86"/>
        <end position="104"/>
    </location>
</feature>
<protein>
    <submittedName>
        <fullName evidence="2">DoxX family protein</fullName>
    </submittedName>
</protein>
<reference evidence="2 3" key="1">
    <citation type="journal article" date="2015" name="Genom Data">
        <title>Draft genome sequence of a multidrug-resistant Chryseobacterium indologenes isolate from Malaysia.</title>
        <authorList>
            <person name="Yu C.Y."/>
            <person name="Ang G.Y."/>
            <person name="Cheng H.J."/>
            <person name="Cheong Y.M."/>
            <person name="Yin W.F."/>
            <person name="Chan K.G."/>
        </authorList>
    </citation>
    <scope>NUCLEOTIDE SEQUENCE [LARGE SCALE GENOMIC DNA]</scope>
    <source>
        <strain evidence="2 3">CI_885</strain>
    </source>
</reference>
<comment type="caution">
    <text evidence="2">The sequence shown here is derived from an EMBL/GenBank/DDBJ whole genome shotgun (WGS) entry which is preliminary data.</text>
</comment>
<keyword evidence="1" id="KW-0472">Membrane</keyword>
<dbReference type="AlphaFoldDB" id="A0A0N0ZT63"/>
<organism evidence="2 3">
    <name type="scientific">Chryseobacterium indologenes</name>
    <name type="common">Flavobacterium indologenes</name>
    <dbReference type="NCBI Taxonomy" id="253"/>
    <lineage>
        <taxon>Bacteria</taxon>
        <taxon>Pseudomonadati</taxon>
        <taxon>Bacteroidota</taxon>
        <taxon>Flavobacteriia</taxon>
        <taxon>Flavobacteriales</taxon>
        <taxon>Weeksellaceae</taxon>
        <taxon>Chryseobacterium group</taxon>
        <taxon>Chryseobacterium</taxon>
    </lineage>
</organism>
<keyword evidence="1" id="KW-1133">Transmembrane helix</keyword>
<feature type="transmembrane region" description="Helical" evidence="1">
    <location>
        <begin position="61"/>
        <end position="79"/>
    </location>
</feature>
<dbReference type="EMBL" id="LJOD01000019">
    <property type="protein sequence ID" value="KPE49376.1"/>
    <property type="molecule type" value="Genomic_DNA"/>
</dbReference>
<dbReference type="OrthoDB" id="5524812at2"/>
<feature type="transmembrane region" description="Helical" evidence="1">
    <location>
        <begin position="153"/>
        <end position="171"/>
    </location>
</feature>
<feature type="transmembrane region" description="Helical" evidence="1">
    <location>
        <begin position="177"/>
        <end position="202"/>
    </location>
</feature>